<reference evidence="2" key="1">
    <citation type="submission" date="2023-07" db="EMBL/GenBank/DDBJ databases">
        <title>Genome sequencing of Purple Non-Sulfur Bacteria from various extreme environments.</title>
        <authorList>
            <person name="Mayer M."/>
        </authorList>
    </citation>
    <scope>NUCLEOTIDE SEQUENCE [LARGE SCALE GENOMIC DNA]</scope>
    <source>
        <strain evidence="2">DSM 17935</strain>
    </source>
</reference>
<comment type="caution">
    <text evidence="1">The sequence shown here is derived from an EMBL/GenBank/DDBJ whole genome shotgun (WGS) entry which is preliminary data.</text>
</comment>
<evidence type="ECO:0000313" key="2">
    <source>
        <dbReference type="Proteomes" id="UP001209755"/>
    </source>
</evidence>
<sequence>MTARTPARLFLPPAGTVPAGPSTIFAATPLDKSFGVFGPAHS</sequence>
<organism evidence="1 2">
    <name type="scientific">Rhodobium gokarnense</name>
    <dbReference type="NCBI Taxonomy" id="364296"/>
    <lineage>
        <taxon>Bacteria</taxon>
        <taxon>Pseudomonadati</taxon>
        <taxon>Pseudomonadota</taxon>
        <taxon>Alphaproteobacteria</taxon>
        <taxon>Hyphomicrobiales</taxon>
        <taxon>Rhodobiaceae</taxon>
        <taxon>Rhodobium</taxon>
    </lineage>
</organism>
<evidence type="ECO:0000313" key="1">
    <source>
        <dbReference type="EMBL" id="MCW2308939.1"/>
    </source>
</evidence>
<keyword evidence="2" id="KW-1185">Reference proteome</keyword>
<dbReference type="RefSeq" id="WP_264602526.1">
    <property type="nucleotide sequence ID" value="NZ_JAOQNS010000009.1"/>
</dbReference>
<protein>
    <submittedName>
        <fullName evidence="1">Uncharacterized protein</fullName>
    </submittedName>
</protein>
<accession>A0ABT3HF21</accession>
<dbReference type="Proteomes" id="UP001209755">
    <property type="component" value="Unassembled WGS sequence"/>
</dbReference>
<gene>
    <name evidence="1" type="ORF">M2319_003288</name>
</gene>
<name>A0ABT3HF21_9HYPH</name>
<dbReference type="EMBL" id="JAOQNS010000009">
    <property type="protein sequence ID" value="MCW2308939.1"/>
    <property type="molecule type" value="Genomic_DNA"/>
</dbReference>
<proteinExistence type="predicted"/>